<gene>
    <name evidence="2" type="ORF">SNE40_019853</name>
</gene>
<accession>A0AAN8IZ25</accession>
<dbReference type="Proteomes" id="UP001347796">
    <property type="component" value="Unassembled WGS sequence"/>
</dbReference>
<feature type="compositionally biased region" description="Low complexity" evidence="1">
    <location>
        <begin position="1"/>
        <end position="18"/>
    </location>
</feature>
<evidence type="ECO:0000256" key="1">
    <source>
        <dbReference type="SAM" id="MobiDB-lite"/>
    </source>
</evidence>
<comment type="caution">
    <text evidence="2">The sequence shown here is derived from an EMBL/GenBank/DDBJ whole genome shotgun (WGS) entry which is preliminary data.</text>
</comment>
<name>A0AAN8IZ25_PATCE</name>
<sequence>MADAMLSGLALSGTGSSSPAESIASQRMKEAAKVSVCTNRKSADKTEITNSKKAENTSCKVVSAADIHVPPFFSKTSVSMASDKGASLTDVLSCLQSLMAEQSACNSRMDTLSAKVDDMYNYDYEADQHVYESEGEKNVEDNVQMDKDDNNNDPPYKKAKISR</sequence>
<feature type="compositionally biased region" description="Basic and acidic residues" evidence="1">
    <location>
        <begin position="127"/>
        <end position="150"/>
    </location>
</feature>
<proteinExistence type="predicted"/>
<evidence type="ECO:0000313" key="3">
    <source>
        <dbReference type="Proteomes" id="UP001347796"/>
    </source>
</evidence>
<protein>
    <submittedName>
        <fullName evidence="2">Uncharacterized protein</fullName>
    </submittedName>
</protein>
<keyword evidence="3" id="KW-1185">Reference proteome</keyword>
<evidence type="ECO:0000313" key="2">
    <source>
        <dbReference type="EMBL" id="KAK6168662.1"/>
    </source>
</evidence>
<dbReference type="AlphaFoldDB" id="A0AAN8IZ25"/>
<reference evidence="2 3" key="1">
    <citation type="submission" date="2024-01" db="EMBL/GenBank/DDBJ databases">
        <title>The genome of the rayed Mediterranean limpet Patella caerulea (Linnaeus, 1758).</title>
        <authorList>
            <person name="Anh-Thu Weber A."/>
            <person name="Halstead-Nussloch G."/>
        </authorList>
    </citation>
    <scope>NUCLEOTIDE SEQUENCE [LARGE SCALE GENOMIC DNA]</scope>
    <source>
        <strain evidence="2">AATW-2023a</strain>
        <tissue evidence="2">Whole specimen</tissue>
    </source>
</reference>
<organism evidence="2 3">
    <name type="scientific">Patella caerulea</name>
    <name type="common">Rayed Mediterranean limpet</name>
    <dbReference type="NCBI Taxonomy" id="87958"/>
    <lineage>
        <taxon>Eukaryota</taxon>
        <taxon>Metazoa</taxon>
        <taxon>Spiralia</taxon>
        <taxon>Lophotrochozoa</taxon>
        <taxon>Mollusca</taxon>
        <taxon>Gastropoda</taxon>
        <taxon>Patellogastropoda</taxon>
        <taxon>Patelloidea</taxon>
        <taxon>Patellidae</taxon>
        <taxon>Patella</taxon>
    </lineage>
</organism>
<feature type="region of interest" description="Disordered" evidence="1">
    <location>
        <begin position="1"/>
        <end position="27"/>
    </location>
</feature>
<dbReference type="EMBL" id="JAZGQO010000015">
    <property type="protein sequence ID" value="KAK6168662.1"/>
    <property type="molecule type" value="Genomic_DNA"/>
</dbReference>
<feature type="region of interest" description="Disordered" evidence="1">
    <location>
        <begin position="127"/>
        <end position="163"/>
    </location>
</feature>